<reference evidence="2" key="1">
    <citation type="submission" date="2020-11" db="EMBL/GenBank/DDBJ databases">
        <authorList>
            <person name="Tran Van P."/>
        </authorList>
    </citation>
    <scope>NUCLEOTIDE SEQUENCE</scope>
</reference>
<name>A0A7R9A6X5_9CRUS</name>
<dbReference type="InterPro" id="IPR008993">
    <property type="entry name" value="TIMP-like_OB-fold"/>
</dbReference>
<proteinExistence type="predicted"/>
<evidence type="ECO:0000313" key="2">
    <source>
        <dbReference type="EMBL" id="CAD7245545.1"/>
    </source>
</evidence>
<feature type="chain" id="PRO_5036209696" evidence="1">
    <location>
        <begin position="27"/>
        <end position="137"/>
    </location>
</feature>
<gene>
    <name evidence="2" type="ORF">DSTB1V02_LOCUS5417</name>
</gene>
<dbReference type="Gene3D" id="2.40.50.120">
    <property type="match status" value="1"/>
</dbReference>
<dbReference type="AlphaFoldDB" id="A0A7R9A6X5"/>
<dbReference type="EMBL" id="LR900399">
    <property type="protein sequence ID" value="CAD7245545.1"/>
    <property type="molecule type" value="Genomic_DNA"/>
</dbReference>
<evidence type="ECO:0000256" key="1">
    <source>
        <dbReference type="SAM" id="SignalP"/>
    </source>
</evidence>
<keyword evidence="3" id="KW-1185">Reference proteome</keyword>
<dbReference type="EMBL" id="CAJPEV010000882">
    <property type="protein sequence ID" value="CAG0889276.1"/>
    <property type="molecule type" value="Genomic_DNA"/>
</dbReference>
<protein>
    <submittedName>
        <fullName evidence="2">Uncharacterized protein</fullName>
    </submittedName>
</protein>
<dbReference type="OrthoDB" id="126772at2759"/>
<keyword evidence="1" id="KW-0732">Signal</keyword>
<feature type="signal peptide" evidence="1">
    <location>
        <begin position="1"/>
        <end position="26"/>
    </location>
</feature>
<sequence>MRVNPRMFPWMCFLYVLVWTLDGAESQGCGEGIPIEDLAFLADTVVSARVLTVSDRRITIEVIRAKKGVSRRGESLDVRGLENPTLCEDPSGISPGGYRIWFLKEDAEDSRRYLLLASPMRLTLDNLDRVNAAIRGE</sequence>
<organism evidence="2">
    <name type="scientific">Darwinula stevensoni</name>
    <dbReference type="NCBI Taxonomy" id="69355"/>
    <lineage>
        <taxon>Eukaryota</taxon>
        <taxon>Metazoa</taxon>
        <taxon>Ecdysozoa</taxon>
        <taxon>Arthropoda</taxon>
        <taxon>Crustacea</taxon>
        <taxon>Oligostraca</taxon>
        <taxon>Ostracoda</taxon>
        <taxon>Podocopa</taxon>
        <taxon>Podocopida</taxon>
        <taxon>Darwinulocopina</taxon>
        <taxon>Darwinuloidea</taxon>
        <taxon>Darwinulidae</taxon>
        <taxon>Darwinula</taxon>
    </lineage>
</organism>
<accession>A0A7R9A6X5</accession>
<evidence type="ECO:0000313" key="3">
    <source>
        <dbReference type="Proteomes" id="UP000677054"/>
    </source>
</evidence>
<dbReference type="Proteomes" id="UP000677054">
    <property type="component" value="Unassembled WGS sequence"/>
</dbReference>